<evidence type="ECO:0000313" key="3">
    <source>
        <dbReference type="Proteomes" id="UP001271792"/>
    </source>
</evidence>
<dbReference type="SUPFAM" id="SSF52540">
    <property type="entry name" value="P-loop containing nucleoside triphosphate hydrolases"/>
    <property type="match status" value="1"/>
</dbReference>
<gene>
    <name evidence="2" type="ORF">SK571_45355</name>
</gene>
<dbReference type="Gene3D" id="1.25.40.10">
    <property type="entry name" value="Tetratricopeptide repeat domain"/>
    <property type="match status" value="2"/>
</dbReference>
<dbReference type="SMART" id="SM00028">
    <property type="entry name" value="TPR"/>
    <property type="match status" value="5"/>
</dbReference>
<proteinExistence type="predicted"/>
<dbReference type="Proteomes" id="UP001271792">
    <property type="component" value="Unassembled WGS sequence"/>
</dbReference>
<dbReference type="PANTHER" id="PTHR47691:SF3">
    <property type="entry name" value="HTH-TYPE TRANSCRIPTIONAL REGULATOR RV0890C-RELATED"/>
    <property type="match status" value="1"/>
</dbReference>
<dbReference type="SUPFAM" id="SSF48452">
    <property type="entry name" value="TPR-like"/>
    <property type="match status" value="2"/>
</dbReference>
<dbReference type="InterPro" id="IPR024983">
    <property type="entry name" value="CHAT_dom"/>
</dbReference>
<dbReference type="Gene3D" id="3.40.50.300">
    <property type="entry name" value="P-loop containing nucleotide triphosphate hydrolases"/>
    <property type="match status" value="1"/>
</dbReference>
<protein>
    <submittedName>
        <fullName evidence="2">Tetratricopeptide repeat protein</fullName>
    </submittedName>
</protein>
<accession>A0ABU4U9L5</accession>
<dbReference type="InterPro" id="IPR011990">
    <property type="entry name" value="TPR-like_helical_dom_sf"/>
</dbReference>
<keyword evidence="3" id="KW-1185">Reference proteome</keyword>
<feature type="domain" description="CHAT" evidence="1">
    <location>
        <begin position="63"/>
        <end position="322"/>
    </location>
</feature>
<dbReference type="Pfam" id="PF12770">
    <property type="entry name" value="CHAT"/>
    <property type="match status" value="1"/>
</dbReference>
<organism evidence="2 3">
    <name type="scientific">Lentzea kristufekii</name>
    <dbReference type="NCBI Taxonomy" id="3095430"/>
    <lineage>
        <taxon>Bacteria</taxon>
        <taxon>Bacillati</taxon>
        <taxon>Actinomycetota</taxon>
        <taxon>Actinomycetes</taxon>
        <taxon>Pseudonocardiales</taxon>
        <taxon>Pseudonocardiaceae</taxon>
        <taxon>Lentzea</taxon>
    </lineage>
</organism>
<comment type="caution">
    <text evidence="2">The sequence shown here is derived from an EMBL/GenBank/DDBJ whole genome shotgun (WGS) entry which is preliminary data.</text>
</comment>
<name>A0ABU4U9L5_9PSEU</name>
<dbReference type="EMBL" id="JAXAVV010000050">
    <property type="protein sequence ID" value="MDX8056641.1"/>
    <property type="molecule type" value="Genomic_DNA"/>
</dbReference>
<dbReference type="InterPro" id="IPR019734">
    <property type="entry name" value="TPR_rpt"/>
</dbReference>
<dbReference type="InterPro" id="IPR027417">
    <property type="entry name" value="P-loop_NTPase"/>
</dbReference>
<sequence length="1171" mass="128303">MRVEFPSAGRAVVSPDAQDLAVLDEQAREELRWYVEDYLRAPFGVYAERGPQVAAKLREWGQNLLRLIFSDFVDGYQSLRADSAAEIVLRSDSAEWLGLPWELCADPARPAPLAVDGVRFTRVVESAEQIPPSFVEGERLRVLMVISRPAGQRDVAFRSIARPMLDAINDQADIVVLRPPTLDRLADELTAARAAGRPFQIVHLDCHGEFGGNEATLLFERPGKGAERVRASQLSQVLAAAQVPVVVLNACHSGAVGTTLEAAVATRLIKAGAAAVVAMAYAVYAKAAAEFMTGFYAVLFSGGSVSEAVAAGRARMALHPERPSPAGQLPLHDWFVPVLYARGEVRFTYIDVPEVSRPADDPLSEVGVFIGRDVEFHRFESAAPVSKAIVLHGPAGVGKSELAKALGRWWRTTGGVRAPEHVVWHSFESGEQSSGADRVVSTIGLQVLGTSFGSFDDERRRQIVDGLLLRERLLVIWDNFEAVTDEHVPKLRELVEGAGNSVFLITSRGPEGRLGELVRIELAGLSPEDAAAYTDMVLAPFPRAWPRRRTTAFQDLLAWLDGHPFAMRLVLPHVDTTEPGEVLAGLRGLVDLPVRYGEGRLGSLEASIVYSTSRLPDRSQELLLAVALFQVVIDHDVLALLSVHTATPQRLLDVSLEEWRELLQDATAVGLLSDLGGGIHRLHPALPGFFLGRWHALTSDASTEVVSARRAMVDAMAMLARWAYEQILGADALIGHGVAFYHSANLSQALRDALDGRLWAQAMALGLLMNERWGWSGRSDEARMWTDRVRLAVEDDDGNPPSDHDSGSSLWLFFVGNHLNRSPGENAEELYRKVIATLLDQPENIHRQRQLAVAYSGLSAILRSLGRFDEARTLLDEVLELSRSLNYPQGVSSVYYFYGDIAVSLGRWDEAEQWYTRSSEESGAAGDLSGVAHADQALGKIFWMRQDWPLAERQYDKALKIRTRLGDLPGTAATLQALGEVALYRGDFAQAEERLRESLVMRERISDRSAAAAVCYILGELASRREQWDEANNWLQRTLPVCTAVADHSGLGLSHHALGRIAESRGDLTQADVWYRRALADFTATNAPLGVCSSHGALSATAEKRGDTSTALDHLVRGVTAFDDFPVDGMGPAPEHLRSLTQRVGVHALERSWLRVTGVALPDHVRAFVTS</sequence>
<dbReference type="Pfam" id="PF13424">
    <property type="entry name" value="TPR_12"/>
    <property type="match status" value="3"/>
</dbReference>
<dbReference type="RefSeq" id="WP_319990293.1">
    <property type="nucleotide sequence ID" value="NZ_JAXAVV010000050.1"/>
</dbReference>
<reference evidence="2 3" key="1">
    <citation type="submission" date="2023-11" db="EMBL/GenBank/DDBJ databases">
        <title>Lentzea sokolovensis, sp. nov., Lentzea kristufkii, sp. nov., and Lentzea miocenensis, sp. nov., rare actinobacteria from Sokolov Coal Basin, Miocene lacustrine sediment, Czech Republic.</title>
        <authorList>
            <person name="Lara A."/>
            <person name="Kotroba L."/>
            <person name="Nouioui I."/>
            <person name="Neumann-Schaal M."/>
            <person name="Mast Y."/>
            <person name="Chronakova A."/>
        </authorList>
    </citation>
    <scope>NUCLEOTIDE SEQUENCE [LARGE SCALE GENOMIC DNA]</scope>
    <source>
        <strain evidence="2 3">BCCO 10_0798</strain>
    </source>
</reference>
<dbReference type="PANTHER" id="PTHR47691">
    <property type="entry name" value="REGULATOR-RELATED"/>
    <property type="match status" value="1"/>
</dbReference>
<evidence type="ECO:0000259" key="1">
    <source>
        <dbReference type="Pfam" id="PF12770"/>
    </source>
</evidence>
<evidence type="ECO:0000313" key="2">
    <source>
        <dbReference type="EMBL" id="MDX8056641.1"/>
    </source>
</evidence>